<evidence type="ECO:0000256" key="1">
    <source>
        <dbReference type="SAM" id="SignalP"/>
    </source>
</evidence>
<keyword evidence="3" id="KW-1185">Reference proteome</keyword>
<name>A0ABN0WJ20_9BACI</name>
<organism evidence="2 3">
    <name type="scientific">Bacillus carboniphilus</name>
    <dbReference type="NCBI Taxonomy" id="86663"/>
    <lineage>
        <taxon>Bacteria</taxon>
        <taxon>Bacillati</taxon>
        <taxon>Bacillota</taxon>
        <taxon>Bacilli</taxon>
        <taxon>Bacillales</taxon>
        <taxon>Bacillaceae</taxon>
        <taxon>Bacillus</taxon>
    </lineage>
</organism>
<comment type="caution">
    <text evidence="2">The sequence shown here is derived from an EMBL/GenBank/DDBJ whole genome shotgun (WGS) entry which is preliminary data.</text>
</comment>
<feature type="chain" id="PRO_5047355187" evidence="1">
    <location>
        <begin position="20"/>
        <end position="78"/>
    </location>
</feature>
<protein>
    <submittedName>
        <fullName evidence="2">Uncharacterized protein</fullName>
    </submittedName>
</protein>
<dbReference type="EMBL" id="BAAADJ010000056">
    <property type="protein sequence ID" value="GAA0339372.1"/>
    <property type="molecule type" value="Genomic_DNA"/>
</dbReference>
<sequence length="78" mass="8999">MKKFSKFLFGLALVGSLFANPLSSSAHHGGSSWQTHYTYYSCVHNSGYYKYEQQHRHIGDRQEFRTISTKVSSYCPIM</sequence>
<reference evidence="2 3" key="1">
    <citation type="journal article" date="2019" name="Int. J. Syst. Evol. Microbiol.">
        <title>The Global Catalogue of Microorganisms (GCM) 10K type strain sequencing project: providing services to taxonomists for standard genome sequencing and annotation.</title>
        <authorList>
            <consortium name="The Broad Institute Genomics Platform"/>
            <consortium name="The Broad Institute Genome Sequencing Center for Infectious Disease"/>
            <person name="Wu L."/>
            <person name="Ma J."/>
        </authorList>
    </citation>
    <scope>NUCLEOTIDE SEQUENCE [LARGE SCALE GENOMIC DNA]</scope>
    <source>
        <strain evidence="2 3">JCM 9731</strain>
    </source>
</reference>
<evidence type="ECO:0000313" key="2">
    <source>
        <dbReference type="EMBL" id="GAA0339372.1"/>
    </source>
</evidence>
<feature type="signal peptide" evidence="1">
    <location>
        <begin position="1"/>
        <end position="19"/>
    </location>
</feature>
<keyword evidence="1" id="KW-0732">Signal</keyword>
<gene>
    <name evidence="2" type="ORF">GCM10008967_32140</name>
</gene>
<dbReference type="RefSeq" id="WP_343801117.1">
    <property type="nucleotide sequence ID" value="NZ_BAAADJ010000056.1"/>
</dbReference>
<evidence type="ECO:0000313" key="3">
    <source>
        <dbReference type="Proteomes" id="UP001500782"/>
    </source>
</evidence>
<proteinExistence type="predicted"/>
<accession>A0ABN0WJ20</accession>
<dbReference type="Proteomes" id="UP001500782">
    <property type="component" value="Unassembled WGS sequence"/>
</dbReference>